<dbReference type="InterPro" id="IPR003663">
    <property type="entry name" value="Sugar/inositol_transpt"/>
</dbReference>
<keyword evidence="3" id="KW-0813">Transport</keyword>
<dbReference type="SUPFAM" id="SSF103473">
    <property type="entry name" value="MFS general substrate transporter"/>
    <property type="match status" value="1"/>
</dbReference>
<dbReference type="PANTHER" id="PTHR48022:SF72">
    <property type="entry name" value="MAJOR FACILITATOR SUPERFAMILY (MFS) PROFILE DOMAIN-CONTAINING PROTEIN-RELATED"/>
    <property type="match status" value="1"/>
</dbReference>
<evidence type="ECO:0000256" key="6">
    <source>
        <dbReference type="ARBA" id="ARBA00023136"/>
    </source>
</evidence>
<protein>
    <recommendedName>
        <fullName evidence="9">Major facilitator superfamily (MFS) profile domain-containing protein</fullName>
    </recommendedName>
</protein>
<evidence type="ECO:0000313" key="11">
    <source>
        <dbReference type="Proteomes" id="UP001310890"/>
    </source>
</evidence>
<comment type="subcellular location">
    <subcellularLocation>
        <location evidence="1">Membrane</location>
        <topology evidence="1">Multi-pass membrane protein</topology>
    </subcellularLocation>
</comment>
<dbReference type="PROSITE" id="PS50850">
    <property type="entry name" value="MFS"/>
    <property type="match status" value="1"/>
</dbReference>
<accession>A0AAN7YS62</accession>
<dbReference type="EMBL" id="JAVRRL010000005">
    <property type="protein sequence ID" value="KAK5117413.1"/>
    <property type="molecule type" value="Genomic_DNA"/>
</dbReference>
<dbReference type="GO" id="GO:0016020">
    <property type="term" value="C:membrane"/>
    <property type="evidence" value="ECO:0007669"/>
    <property type="project" value="UniProtKB-SubCell"/>
</dbReference>
<dbReference type="PANTHER" id="PTHR48022">
    <property type="entry name" value="PLASTIDIC GLUCOSE TRANSPORTER 4"/>
    <property type="match status" value="1"/>
</dbReference>
<dbReference type="InterPro" id="IPR050360">
    <property type="entry name" value="MFS_Sugar_Transporters"/>
</dbReference>
<evidence type="ECO:0000256" key="4">
    <source>
        <dbReference type="ARBA" id="ARBA00022692"/>
    </source>
</evidence>
<dbReference type="PRINTS" id="PR00171">
    <property type="entry name" value="SUGRTRNSPORT"/>
</dbReference>
<evidence type="ECO:0000256" key="2">
    <source>
        <dbReference type="ARBA" id="ARBA00010992"/>
    </source>
</evidence>
<reference evidence="10" key="1">
    <citation type="submission" date="2023-08" db="EMBL/GenBank/DDBJ databases">
        <title>Black Yeasts Isolated from many extreme environments.</title>
        <authorList>
            <person name="Coleine C."/>
            <person name="Stajich J.E."/>
            <person name="Selbmann L."/>
        </authorList>
    </citation>
    <scope>NUCLEOTIDE SEQUENCE</scope>
    <source>
        <strain evidence="10">CCFEE 5401</strain>
    </source>
</reference>
<keyword evidence="5 8" id="KW-1133">Transmembrane helix</keyword>
<dbReference type="Proteomes" id="UP001310890">
    <property type="component" value="Unassembled WGS sequence"/>
</dbReference>
<dbReference type="GO" id="GO:0005351">
    <property type="term" value="F:carbohydrate:proton symporter activity"/>
    <property type="evidence" value="ECO:0007669"/>
    <property type="project" value="TreeGrafter"/>
</dbReference>
<dbReference type="InterPro" id="IPR036259">
    <property type="entry name" value="MFS_trans_sf"/>
</dbReference>
<dbReference type="InterPro" id="IPR005828">
    <property type="entry name" value="MFS_sugar_transport-like"/>
</dbReference>
<name>A0AAN7YS62_9PEZI</name>
<dbReference type="InterPro" id="IPR020846">
    <property type="entry name" value="MFS_dom"/>
</dbReference>
<feature type="domain" description="Major facilitator superfamily (MFS) profile" evidence="9">
    <location>
        <begin position="1"/>
        <end position="420"/>
    </location>
</feature>
<evidence type="ECO:0000256" key="7">
    <source>
        <dbReference type="SAM" id="MobiDB-lite"/>
    </source>
</evidence>
<evidence type="ECO:0000256" key="3">
    <source>
        <dbReference type="ARBA" id="ARBA00022448"/>
    </source>
</evidence>
<evidence type="ECO:0000313" key="10">
    <source>
        <dbReference type="EMBL" id="KAK5117413.1"/>
    </source>
</evidence>
<feature type="region of interest" description="Disordered" evidence="7">
    <location>
        <begin position="453"/>
        <end position="489"/>
    </location>
</feature>
<feature type="transmembrane region" description="Helical" evidence="8">
    <location>
        <begin position="58"/>
        <end position="77"/>
    </location>
</feature>
<comment type="caution">
    <text evidence="10">The sequence shown here is derived from an EMBL/GenBank/DDBJ whole genome shotgun (WGS) entry which is preliminary data.</text>
</comment>
<evidence type="ECO:0000256" key="5">
    <source>
        <dbReference type="ARBA" id="ARBA00022989"/>
    </source>
</evidence>
<proteinExistence type="inferred from homology"/>
<sequence>MIKLNLFGRGLRLQIAITIACQMAFILFGYDQGVFGGLVGNPDWKNTFGNPGSGLEGIIVSIYNLGAFSGCIITFLFGEKLGRRLCIETSTVPMYQSELCDADKRGRLVSSEPLFVGVGIVISYFLQVLPTSISVLDRDYGMSYVGGPVSWRVPIACQVIFAFVVIFLVFGLPESPRWLYYHGRKEEALQVMCDVWDSEPDGEKVTKMQTEILEAIELERVHGEYKWRDLLKRDNVQTGRRVLLAYGMQFMNQMGGINLVVYYVPTALQYNVVFFFGSLIPTFFLDKMGRRRPMMWGSFGLAISMMLIAVLLSFTVQRGYSPATKQATSSASVAFFFTYMFIFGATANCIPWVYVPEILPQHARAKGTAVGISSNWLWNFVVVMITPTLLSHLAWKGYLIFMCTNLAFVPLVYFCYPETSNLTLEEVDHLFTTGGKHGFKEVAKMQPAEPVQQSLHVPHDDEKMVGGVGREGSREHVETLDEGKDDKSV</sequence>
<keyword evidence="4 8" id="KW-0812">Transmembrane</keyword>
<comment type="similarity">
    <text evidence="2">Belongs to the major facilitator superfamily. Sugar transporter (TC 2.A.1.1) family.</text>
</comment>
<gene>
    <name evidence="10" type="ORF">LTR62_006032</name>
</gene>
<feature type="transmembrane region" description="Helical" evidence="8">
    <location>
        <begin position="12"/>
        <end position="30"/>
    </location>
</feature>
<feature type="transmembrane region" description="Helical" evidence="8">
    <location>
        <begin position="114"/>
        <end position="133"/>
    </location>
</feature>
<feature type="compositionally biased region" description="Basic and acidic residues" evidence="7">
    <location>
        <begin position="471"/>
        <end position="489"/>
    </location>
</feature>
<feature type="transmembrane region" description="Helical" evidence="8">
    <location>
        <begin position="268"/>
        <end position="285"/>
    </location>
</feature>
<dbReference type="Gene3D" id="1.20.1250.20">
    <property type="entry name" value="MFS general substrate transporter like domains"/>
    <property type="match status" value="2"/>
</dbReference>
<feature type="transmembrane region" description="Helical" evidence="8">
    <location>
        <begin position="336"/>
        <end position="355"/>
    </location>
</feature>
<keyword evidence="6 8" id="KW-0472">Membrane</keyword>
<evidence type="ECO:0000259" key="9">
    <source>
        <dbReference type="PROSITE" id="PS50850"/>
    </source>
</evidence>
<evidence type="ECO:0000256" key="8">
    <source>
        <dbReference type="SAM" id="Phobius"/>
    </source>
</evidence>
<dbReference type="AlphaFoldDB" id="A0AAN7YS62"/>
<organism evidence="10 11">
    <name type="scientific">Meristemomyces frigidus</name>
    <dbReference type="NCBI Taxonomy" id="1508187"/>
    <lineage>
        <taxon>Eukaryota</taxon>
        <taxon>Fungi</taxon>
        <taxon>Dikarya</taxon>
        <taxon>Ascomycota</taxon>
        <taxon>Pezizomycotina</taxon>
        <taxon>Dothideomycetes</taxon>
        <taxon>Dothideomycetidae</taxon>
        <taxon>Mycosphaerellales</taxon>
        <taxon>Teratosphaeriaceae</taxon>
        <taxon>Meristemomyces</taxon>
    </lineage>
</organism>
<feature type="transmembrane region" description="Helical" evidence="8">
    <location>
        <begin position="376"/>
        <end position="393"/>
    </location>
</feature>
<dbReference type="Pfam" id="PF00083">
    <property type="entry name" value="Sugar_tr"/>
    <property type="match status" value="1"/>
</dbReference>
<feature type="transmembrane region" description="Helical" evidence="8">
    <location>
        <begin position="153"/>
        <end position="172"/>
    </location>
</feature>
<feature type="transmembrane region" description="Helical" evidence="8">
    <location>
        <begin position="297"/>
        <end position="316"/>
    </location>
</feature>
<evidence type="ECO:0000256" key="1">
    <source>
        <dbReference type="ARBA" id="ARBA00004141"/>
    </source>
</evidence>